<keyword evidence="7" id="KW-1185">Reference proteome</keyword>
<organism evidence="6 7">
    <name type="scientific">Endozoicomonas numazuensis</name>
    <dbReference type="NCBI Taxonomy" id="1137799"/>
    <lineage>
        <taxon>Bacteria</taxon>
        <taxon>Pseudomonadati</taxon>
        <taxon>Pseudomonadota</taxon>
        <taxon>Gammaproteobacteria</taxon>
        <taxon>Oceanospirillales</taxon>
        <taxon>Endozoicomonadaceae</taxon>
        <taxon>Endozoicomonas</taxon>
    </lineage>
</organism>
<dbReference type="InterPro" id="IPR036271">
    <property type="entry name" value="Tet_transcr_reg_TetR-rel_C_sf"/>
</dbReference>
<keyword evidence="2 4" id="KW-0238">DNA-binding</keyword>
<dbReference type="Gene3D" id="1.10.357.10">
    <property type="entry name" value="Tetracycline Repressor, domain 2"/>
    <property type="match status" value="1"/>
</dbReference>
<evidence type="ECO:0000313" key="7">
    <source>
        <dbReference type="Proteomes" id="UP000028073"/>
    </source>
</evidence>
<sequence length="198" mass="22408">MARRYDHSREEIQQLTLEKVSEILKTESVHSLSLRKIAKVVGYTPATLINIFGNYSGLLLAVNAESLDELHELSITALASEANALKKLHALANVYLSYACEHTHRWQLIFDHRMPEGEEVPHWHQQRIDLMFSLLDGCLQIIAPEKSSSERETATRVLWAGVHGICLLATEDKLFSKAHASGEMLIQSLIDNYLNSWC</sequence>
<dbReference type="InterPro" id="IPR001647">
    <property type="entry name" value="HTH_TetR"/>
</dbReference>
<dbReference type="InterPro" id="IPR009057">
    <property type="entry name" value="Homeodomain-like_sf"/>
</dbReference>
<gene>
    <name evidence="6" type="ORF">GZ78_19240</name>
</gene>
<dbReference type="InterPro" id="IPR025996">
    <property type="entry name" value="MT1864/Rv1816-like_C"/>
</dbReference>
<dbReference type="PROSITE" id="PS50977">
    <property type="entry name" value="HTH_TETR_2"/>
    <property type="match status" value="1"/>
</dbReference>
<keyword evidence="3" id="KW-0804">Transcription</keyword>
<comment type="caution">
    <text evidence="6">The sequence shown here is derived from an EMBL/GenBank/DDBJ whole genome shotgun (WGS) entry which is preliminary data.</text>
</comment>
<evidence type="ECO:0000256" key="2">
    <source>
        <dbReference type="ARBA" id="ARBA00023125"/>
    </source>
</evidence>
<dbReference type="SUPFAM" id="SSF46689">
    <property type="entry name" value="Homeodomain-like"/>
    <property type="match status" value="1"/>
</dbReference>
<name>A0A081NED6_9GAMM</name>
<accession>A0A081NED6</accession>
<reference evidence="6 7" key="1">
    <citation type="submission" date="2014-06" db="EMBL/GenBank/DDBJ databases">
        <title>Whole Genome Sequences of Three Symbiotic Endozoicomonas Bacteria.</title>
        <authorList>
            <person name="Neave M.J."/>
            <person name="Apprill A."/>
            <person name="Voolstra C.R."/>
        </authorList>
    </citation>
    <scope>NUCLEOTIDE SEQUENCE [LARGE SCALE GENOMIC DNA]</scope>
    <source>
        <strain evidence="6 7">DSM 25634</strain>
    </source>
</reference>
<dbReference type="SUPFAM" id="SSF48498">
    <property type="entry name" value="Tetracyclin repressor-like, C-terminal domain"/>
    <property type="match status" value="1"/>
</dbReference>
<keyword evidence="1" id="KW-0805">Transcription regulation</keyword>
<dbReference type="EMBL" id="JOKH01000004">
    <property type="protein sequence ID" value="KEQ16809.1"/>
    <property type="molecule type" value="Genomic_DNA"/>
</dbReference>
<protein>
    <recommendedName>
        <fullName evidence="5">HTH tetR-type domain-containing protein</fullName>
    </recommendedName>
</protein>
<evidence type="ECO:0000259" key="5">
    <source>
        <dbReference type="PROSITE" id="PS50977"/>
    </source>
</evidence>
<dbReference type="Pfam" id="PF13305">
    <property type="entry name" value="TetR_C_33"/>
    <property type="match status" value="1"/>
</dbReference>
<feature type="domain" description="HTH tetR-type" evidence="5">
    <location>
        <begin position="10"/>
        <end position="70"/>
    </location>
</feature>
<dbReference type="GO" id="GO:0003677">
    <property type="term" value="F:DNA binding"/>
    <property type="evidence" value="ECO:0007669"/>
    <property type="project" value="UniProtKB-UniRule"/>
</dbReference>
<dbReference type="Proteomes" id="UP000028073">
    <property type="component" value="Unassembled WGS sequence"/>
</dbReference>
<dbReference type="OrthoDB" id="7223515at2"/>
<dbReference type="RefSeq" id="WP_034838945.1">
    <property type="nucleotide sequence ID" value="NZ_JOKH01000004.1"/>
</dbReference>
<dbReference type="STRING" id="1137799.GZ78_19240"/>
<dbReference type="AlphaFoldDB" id="A0A081NED6"/>
<evidence type="ECO:0000256" key="4">
    <source>
        <dbReference type="PROSITE-ProRule" id="PRU00335"/>
    </source>
</evidence>
<evidence type="ECO:0000256" key="1">
    <source>
        <dbReference type="ARBA" id="ARBA00023015"/>
    </source>
</evidence>
<feature type="DNA-binding region" description="H-T-H motif" evidence="4">
    <location>
        <begin position="33"/>
        <end position="52"/>
    </location>
</feature>
<evidence type="ECO:0000313" key="6">
    <source>
        <dbReference type="EMBL" id="KEQ16809.1"/>
    </source>
</evidence>
<evidence type="ECO:0000256" key="3">
    <source>
        <dbReference type="ARBA" id="ARBA00023163"/>
    </source>
</evidence>
<proteinExistence type="predicted"/>
<dbReference type="eggNOG" id="COG1309">
    <property type="taxonomic scope" value="Bacteria"/>
</dbReference>